<dbReference type="SUPFAM" id="SSF48619">
    <property type="entry name" value="Phospholipase A2, PLA2"/>
    <property type="match status" value="1"/>
</dbReference>
<dbReference type="GO" id="GO:0005509">
    <property type="term" value="F:calcium ion binding"/>
    <property type="evidence" value="ECO:0007669"/>
    <property type="project" value="InterPro"/>
</dbReference>
<dbReference type="Proteomes" id="UP000824782">
    <property type="component" value="Unassembled WGS sequence"/>
</dbReference>
<dbReference type="CDD" id="cd00125">
    <property type="entry name" value="PLA2c"/>
    <property type="match status" value="1"/>
</dbReference>
<comment type="catalytic activity">
    <reaction evidence="7">
        <text>a 1,2-diacyl-sn-glycero-3-phosphocholine + H2O = a 1-acyl-sn-glycero-3-phosphocholine + a fatty acid + H(+)</text>
        <dbReference type="Rhea" id="RHEA:15801"/>
        <dbReference type="ChEBI" id="CHEBI:15377"/>
        <dbReference type="ChEBI" id="CHEBI:15378"/>
        <dbReference type="ChEBI" id="CHEBI:28868"/>
        <dbReference type="ChEBI" id="CHEBI:57643"/>
        <dbReference type="ChEBI" id="CHEBI:58168"/>
        <dbReference type="EC" id="3.1.1.4"/>
    </reaction>
</comment>
<keyword evidence="4" id="KW-0479">Metal-binding</keyword>
<dbReference type="GO" id="GO:0050482">
    <property type="term" value="P:arachidonate secretion"/>
    <property type="evidence" value="ECO:0007669"/>
    <property type="project" value="InterPro"/>
</dbReference>
<comment type="similarity">
    <text evidence="6">Belongs to the phospholipase A2 family.</text>
</comment>
<dbReference type="GO" id="GO:0047498">
    <property type="term" value="F:calcium-dependent phospholipase A2 activity"/>
    <property type="evidence" value="ECO:0007669"/>
    <property type="project" value="TreeGrafter"/>
</dbReference>
<reference evidence="9" key="1">
    <citation type="thesis" date="2020" institute="ProQuest LLC" country="789 East Eisenhower Parkway, Ann Arbor, MI, USA">
        <title>Comparative Genomics and Chromosome Evolution.</title>
        <authorList>
            <person name="Mudd A.B."/>
        </authorList>
    </citation>
    <scope>NUCLEOTIDE SEQUENCE</scope>
    <source>
        <strain evidence="9">237g6f4</strain>
        <tissue evidence="9">Blood</tissue>
    </source>
</reference>
<dbReference type="EC" id="3.1.1.4" evidence="7"/>
<evidence type="ECO:0000256" key="6">
    <source>
        <dbReference type="RuleBase" id="RU003654"/>
    </source>
</evidence>
<evidence type="ECO:0000256" key="2">
    <source>
        <dbReference type="ARBA" id="ARBA00022525"/>
    </source>
</evidence>
<keyword evidence="2 7" id="KW-0964">Secreted</keyword>
<feature type="disulfide bond" evidence="5">
    <location>
        <begin position="34"/>
        <end position="50"/>
    </location>
</feature>
<keyword evidence="7" id="KW-0378">Hydrolase</keyword>
<evidence type="ECO:0000256" key="5">
    <source>
        <dbReference type="PIRSR" id="PIRSR601211-3"/>
    </source>
</evidence>
<evidence type="ECO:0000313" key="10">
    <source>
        <dbReference type="Proteomes" id="UP000824782"/>
    </source>
</evidence>
<feature type="domain" description="Phospholipase A2-like central" evidence="8">
    <location>
        <begin position="8"/>
        <end position="127"/>
    </location>
</feature>
<dbReference type="InterPro" id="IPR001211">
    <property type="entry name" value="PLA2"/>
</dbReference>
<sequence length="135" mass="15199">MVVGAQATTLQFTEMINQMTKRSAVAYAFYGCHCGLGKKGVPLDAIDRCCHRQDCCYEELRQRGCFPITQTYKFSISLGTVVCDDTDLNGCARLTCLCDQRASLCFDQFDNYFSKSNSYNILRLNCRGNEPPCEL</sequence>
<keyword evidence="4 7" id="KW-0106">Calcium</keyword>
<dbReference type="AlphaFoldDB" id="A0AAV6ZRN1"/>
<dbReference type="PANTHER" id="PTHR11716:SF101">
    <property type="entry name" value="BASIC PHOSPHOLIPASE A2 PA-11-LIKE"/>
    <property type="match status" value="1"/>
</dbReference>
<dbReference type="GO" id="GO:0016042">
    <property type="term" value="P:lipid catabolic process"/>
    <property type="evidence" value="ECO:0007669"/>
    <property type="project" value="InterPro"/>
</dbReference>
<comment type="cofactor">
    <cofactor evidence="4">
        <name>Ca(2+)</name>
        <dbReference type="ChEBI" id="CHEBI:29108"/>
    </cofactor>
    <text evidence="4">Binds 1 Ca(2+) ion per subunit.</text>
</comment>
<evidence type="ECO:0000259" key="8">
    <source>
        <dbReference type="SMART" id="SM00085"/>
    </source>
</evidence>
<dbReference type="InterPro" id="IPR016090">
    <property type="entry name" value="PLA2-like_dom"/>
</dbReference>
<dbReference type="SMART" id="SM00085">
    <property type="entry name" value="PA2c"/>
    <property type="match status" value="1"/>
</dbReference>
<feature type="disulfide bond" evidence="5">
    <location>
        <begin position="49"/>
        <end position="105"/>
    </location>
</feature>
<evidence type="ECO:0000256" key="4">
    <source>
        <dbReference type="PIRSR" id="PIRSR601211-2"/>
    </source>
</evidence>
<feature type="disulfide bond" evidence="5">
    <location>
        <begin position="55"/>
        <end position="133"/>
    </location>
</feature>
<dbReference type="GO" id="GO:0006644">
    <property type="term" value="P:phospholipid metabolic process"/>
    <property type="evidence" value="ECO:0007669"/>
    <property type="project" value="InterPro"/>
</dbReference>
<comment type="subcellular location">
    <subcellularLocation>
        <location evidence="1 7">Secreted</location>
    </subcellularLocation>
</comment>
<dbReference type="EMBL" id="WNYA01000355">
    <property type="protein sequence ID" value="KAG8548668.1"/>
    <property type="molecule type" value="Genomic_DNA"/>
</dbReference>
<dbReference type="Gene3D" id="1.20.90.10">
    <property type="entry name" value="Phospholipase A2 domain"/>
    <property type="match status" value="1"/>
</dbReference>
<dbReference type="Pfam" id="PF00068">
    <property type="entry name" value="Phospholip_A2_1"/>
    <property type="match status" value="1"/>
</dbReference>
<dbReference type="GO" id="GO:0005543">
    <property type="term" value="F:phospholipid binding"/>
    <property type="evidence" value="ECO:0007669"/>
    <property type="project" value="TreeGrafter"/>
</dbReference>
<dbReference type="PANTHER" id="PTHR11716">
    <property type="entry name" value="PHOSPHOLIPASE A2 FAMILY MEMBER"/>
    <property type="match status" value="1"/>
</dbReference>
<feature type="disulfide bond" evidence="5">
    <location>
        <begin position="32"/>
        <end position="126"/>
    </location>
</feature>
<proteinExistence type="inferred from homology"/>
<accession>A0AAV6ZRN1</accession>
<feature type="disulfide bond" evidence="5">
    <location>
        <begin position="56"/>
        <end position="98"/>
    </location>
</feature>
<organism evidence="9 10">
    <name type="scientific">Engystomops pustulosus</name>
    <name type="common">Tungara frog</name>
    <name type="synonym">Physalaemus pustulosus</name>
    <dbReference type="NCBI Taxonomy" id="76066"/>
    <lineage>
        <taxon>Eukaryota</taxon>
        <taxon>Metazoa</taxon>
        <taxon>Chordata</taxon>
        <taxon>Craniata</taxon>
        <taxon>Vertebrata</taxon>
        <taxon>Euteleostomi</taxon>
        <taxon>Amphibia</taxon>
        <taxon>Batrachia</taxon>
        <taxon>Anura</taxon>
        <taxon>Neobatrachia</taxon>
        <taxon>Hyloidea</taxon>
        <taxon>Leptodactylidae</taxon>
        <taxon>Leiuperinae</taxon>
        <taxon>Engystomops</taxon>
    </lineage>
</organism>
<feature type="disulfide bond" evidence="5">
    <location>
        <begin position="83"/>
        <end position="96"/>
    </location>
</feature>
<dbReference type="InterPro" id="IPR036444">
    <property type="entry name" value="PLipase_A2_dom_sf"/>
</dbReference>
<evidence type="ECO:0000256" key="7">
    <source>
        <dbReference type="RuleBase" id="RU361236"/>
    </source>
</evidence>
<feature type="binding site" evidence="4">
    <location>
        <position position="54"/>
    </location>
    <ligand>
        <name>Ca(2+)</name>
        <dbReference type="ChEBI" id="CHEBI:29108"/>
    </ligand>
</feature>
<comment type="caution">
    <text evidence="9">The sequence shown here is derived from an EMBL/GenBank/DDBJ whole genome shotgun (WGS) entry which is preliminary data.</text>
</comment>
<keyword evidence="7" id="KW-0443">Lipid metabolism</keyword>
<feature type="binding site" evidence="4">
    <location>
        <position position="37"/>
    </location>
    <ligand>
        <name>Ca(2+)</name>
        <dbReference type="ChEBI" id="CHEBI:29108"/>
    </ligand>
</feature>
<dbReference type="GO" id="GO:0005576">
    <property type="term" value="C:extracellular region"/>
    <property type="evidence" value="ECO:0007669"/>
    <property type="project" value="UniProtKB-SubCell"/>
</dbReference>
<keyword evidence="3 5" id="KW-1015">Disulfide bond</keyword>
<evidence type="ECO:0000256" key="1">
    <source>
        <dbReference type="ARBA" id="ARBA00004613"/>
    </source>
</evidence>
<evidence type="ECO:0000256" key="3">
    <source>
        <dbReference type="ARBA" id="ARBA00023157"/>
    </source>
</evidence>
<name>A0AAV6ZRN1_ENGPU</name>
<evidence type="ECO:0000313" key="9">
    <source>
        <dbReference type="EMBL" id="KAG8548668.1"/>
    </source>
</evidence>
<dbReference type="PRINTS" id="PR00389">
    <property type="entry name" value="PHPHLIPASEA2"/>
</dbReference>
<dbReference type="FunFam" id="1.20.90.10:FF:000001">
    <property type="entry name" value="Basic phospholipase A2 homolog"/>
    <property type="match status" value="1"/>
</dbReference>
<keyword evidence="10" id="KW-1185">Reference proteome</keyword>
<feature type="binding site" evidence="4">
    <location>
        <position position="35"/>
    </location>
    <ligand>
        <name>Ca(2+)</name>
        <dbReference type="ChEBI" id="CHEBI:29108"/>
    </ligand>
</feature>
<protein>
    <recommendedName>
        <fullName evidence="7">Phospholipase A2</fullName>
        <ecNumber evidence="7">3.1.1.4</ecNumber>
    </recommendedName>
</protein>
<feature type="disulfide bond" evidence="5">
    <location>
        <begin position="65"/>
        <end position="91"/>
    </location>
</feature>
<gene>
    <name evidence="9" type="ORF">GDO81_024649</name>
</gene>